<dbReference type="CDD" id="cd19411">
    <property type="entry name" value="MCP2201-like_sensor"/>
    <property type="match status" value="1"/>
</dbReference>
<dbReference type="InterPro" id="IPR004089">
    <property type="entry name" value="MCPsignal_dom"/>
</dbReference>
<keyword evidence="4" id="KW-0472">Membrane</keyword>
<protein>
    <submittedName>
        <fullName evidence="7">Methyl-accepting chemotaxis protein</fullName>
    </submittedName>
</protein>
<dbReference type="CDD" id="cd11386">
    <property type="entry name" value="MCP_signal"/>
    <property type="match status" value="1"/>
</dbReference>
<evidence type="ECO:0000256" key="1">
    <source>
        <dbReference type="ARBA" id="ARBA00023224"/>
    </source>
</evidence>
<feature type="domain" description="Methyl-accepting transducer" evidence="5">
    <location>
        <begin position="268"/>
        <end position="504"/>
    </location>
</feature>
<dbReference type="SMART" id="SM00304">
    <property type="entry name" value="HAMP"/>
    <property type="match status" value="1"/>
</dbReference>
<dbReference type="RefSeq" id="WP_199390755.1">
    <property type="nucleotide sequence ID" value="NZ_JAEMHL010000014.1"/>
</dbReference>
<keyword evidence="4" id="KW-0812">Transmembrane</keyword>
<dbReference type="Gene3D" id="1.10.287.950">
    <property type="entry name" value="Methyl-accepting chemotaxis protein"/>
    <property type="match status" value="1"/>
</dbReference>
<evidence type="ECO:0000256" key="4">
    <source>
        <dbReference type="SAM" id="Phobius"/>
    </source>
</evidence>
<evidence type="ECO:0000313" key="7">
    <source>
        <dbReference type="EMBL" id="MBJ6752342.1"/>
    </source>
</evidence>
<evidence type="ECO:0000256" key="3">
    <source>
        <dbReference type="PROSITE-ProRule" id="PRU00284"/>
    </source>
</evidence>
<keyword evidence="8" id="KW-1185">Reference proteome</keyword>
<dbReference type="PRINTS" id="PR00260">
    <property type="entry name" value="CHEMTRNSDUCR"/>
</dbReference>
<keyword evidence="1 3" id="KW-0807">Transducer</keyword>
<gene>
    <name evidence="7" type="ORF">JFN91_19160</name>
</gene>
<dbReference type="Pfam" id="PF00015">
    <property type="entry name" value="MCPsignal"/>
    <property type="match status" value="1"/>
</dbReference>
<dbReference type="PANTHER" id="PTHR32089">
    <property type="entry name" value="METHYL-ACCEPTING CHEMOTAXIS PROTEIN MCPB"/>
    <property type="match status" value="1"/>
</dbReference>
<organism evidence="7 8">
    <name type="scientific">Geomonas anaerohicana</name>
    <dbReference type="NCBI Taxonomy" id="2798583"/>
    <lineage>
        <taxon>Bacteria</taxon>
        <taxon>Pseudomonadati</taxon>
        <taxon>Thermodesulfobacteriota</taxon>
        <taxon>Desulfuromonadia</taxon>
        <taxon>Geobacterales</taxon>
        <taxon>Geobacteraceae</taxon>
        <taxon>Geomonas</taxon>
    </lineage>
</organism>
<evidence type="ECO:0000259" key="5">
    <source>
        <dbReference type="PROSITE" id="PS50111"/>
    </source>
</evidence>
<dbReference type="InterPro" id="IPR004090">
    <property type="entry name" value="Chemotax_Me-accpt_rcpt"/>
</dbReference>
<evidence type="ECO:0000259" key="6">
    <source>
        <dbReference type="PROSITE" id="PS50885"/>
    </source>
</evidence>
<dbReference type="Proteomes" id="UP000614714">
    <property type="component" value="Unassembled WGS sequence"/>
</dbReference>
<dbReference type="PROSITE" id="PS50885">
    <property type="entry name" value="HAMP"/>
    <property type="match status" value="1"/>
</dbReference>
<dbReference type="InterPro" id="IPR047347">
    <property type="entry name" value="YvaQ-like_sensor"/>
</dbReference>
<comment type="similarity">
    <text evidence="2">Belongs to the methyl-accepting chemotaxis (MCP) protein family.</text>
</comment>
<dbReference type="EMBL" id="JAEMHL010000014">
    <property type="protein sequence ID" value="MBJ6752342.1"/>
    <property type="molecule type" value="Genomic_DNA"/>
</dbReference>
<reference evidence="7 8" key="1">
    <citation type="submission" date="2020-12" db="EMBL/GenBank/DDBJ databases">
        <title>Geomonas sp. Red421, isolated from paddy soil.</title>
        <authorList>
            <person name="Xu Z."/>
            <person name="Zhang Z."/>
            <person name="Masuda Y."/>
            <person name="Itoh H."/>
            <person name="Senoo K."/>
        </authorList>
    </citation>
    <scope>NUCLEOTIDE SEQUENCE [LARGE SCALE GENOMIC DNA]</scope>
    <source>
        <strain evidence="7 8">Red421</strain>
    </source>
</reference>
<evidence type="ECO:0000256" key="2">
    <source>
        <dbReference type="ARBA" id="ARBA00029447"/>
    </source>
</evidence>
<comment type="caution">
    <text evidence="7">The sequence shown here is derived from an EMBL/GenBank/DDBJ whole genome shotgun (WGS) entry which is preliminary data.</text>
</comment>
<dbReference type="PROSITE" id="PS50111">
    <property type="entry name" value="CHEMOTAXIS_TRANSDUC_2"/>
    <property type="match status" value="1"/>
</dbReference>
<dbReference type="SMART" id="SM00283">
    <property type="entry name" value="MA"/>
    <property type="match status" value="1"/>
</dbReference>
<dbReference type="InterPro" id="IPR024478">
    <property type="entry name" value="HlyB_4HB_MCP"/>
</dbReference>
<dbReference type="PANTHER" id="PTHR32089:SF112">
    <property type="entry name" value="LYSOZYME-LIKE PROTEIN-RELATED"/>
    <property type="match status" value="1"/>
</dbReference>
<keyword evidence="4" id="KW-1133">Transmembrane helix</keyword>
<feature type="domain" description="HAMP" evidence="6">
    <location>
        <begin position="211"/>
        <end position="263"/>
    </location>
</feature>
<feature type="transmembrane region" description="Helical" evidence="4">
    <location>
        <begin position="186"/>
        <end position="209"/>
    </location>
</feature>
<dbReference type="Pfam" id="PF00672">
    <property type="entry name" value="HAMP"/>
    <property type="match status" value="1"/>
</dbReference>
<dbReference type="InterPro" id="IPR003660">
    <property type="entry name" value="HAMP_dom"/>
</dbReference>
<dbReference type="Pfam" id="PF12729">
    <property type="entry name" value="4HB_MCP_1"/>
    <property type="match status" value="1"/>
</dbReference>
<sequence length="540" mass="56947">MLANLKVGTKLLSAFLLVAVMSAAVGGIGILKIRQIDDADTHLYEGITAPLGDVAQMSIAFQRVRINLRDFVEAKQEGERQEALATIQKLRKEVGERAEKFKRALDNDEESKRFNDFIESRKIYGGYIDQVTGLVQAGKVEQAMDLMHGEAKKAALHEQEQLNKLMELMEGQGKAASHENTKVANAAVLVMTVLVIASLIIAIACGLVITRMITSPLQAAVAAASAIGAGDLTVTIEASSGDETGQLMNALKAMAANLRSTIGRVADTSAQVASASNQLHATSDQIATGAEEVAAQAGTVATAGEEMSATSSDIARNCQMAAEGAKRASRTAENGAEVVQGTVTVMDQIAAKVQETSRTVESLGERSDQIGAIIGTIEDIADQTNLLALNAAIEAARAGEQGRGFAVVADEVRALAERTTKATREIGEMIKAIQSETRGAVVAMEEGVQQVQSGTAEAAKSGSALQEILEQINDVAMQIHQVATAAEEQTATTSEISSNIVQITQVVQQTSQGAQESAAAAAQLRTNSEELQQLVHQFRL</sequence>
<evidence type="ECO:0000313" key="8">
    <source>
        <dbReference type="Proteomes" id="UP000614714"/>
    </source>
</evidence>
<dbReference type="CDD" id="cd06225">
    <property type="entry name" value="HAMP"/>
    <property type="match status" value="1"/>
</dbReference>
<dbReference type="SUPFAM" id="SSF58104">
    <property type="entry name" value="Methyl-accepting chemotaxis protein (MCP) signaling domain"/>
    <property type="match status" value="1"/>
</dbReference>
<proteinExistence type="inferred from homology"/>
<name>A0ABS0YKC8_9BACT</name>
<accession>A0ABS0YKC8</accession>